<accession>A0A0D3EZ06</accession>
<dbReference type="Gramene" id="OBART01G44800.1">
    <property type="protein sequence ID" value="OBART01G44800.1"/>
    <property type="gene ID" value="OBART01G44800"/>
</dbReference>
<name>A0A0D3EZ06_9ORYZ</name>
<organism evidence="2">
    <name type="scientific">Oryza barthii</name>
    <dbReference type="NCBI Taxonomy" id="65489"/>
    <lineage>
        <taxon>Eukaryota</taxon>
        <taxon>Viridiplantae</taxon>
        <taxon>Streptophyta</taxon>
        <taxon>Embryophyta</taxon>
        <taxon>Tracheophyta</taxon>
        <taxon>Spermatophyta</taxon>
        <taxon>Magnoliopsida</taxon>
        <taxon>Liliopsida</taxon>
        <taxon>Poales</taxon>
        <taxon>Poaceae</taxon>
        <taxon>BOP clade</taxon>
        <taxon>Oryzoideae</taxon>
        <taxon>Oryzeae</taxon>
        <taxon>Oryzinae</taxon>
        <taxon>Oryza</taxon>
    </lineage>
</organism>
<dbReference type="HOGENOM" id="CLU_2458302_0_0_1"/>
<keyword evidence="3" id="KW-1185">Reference proteome</keyword>
<protein>
    <submittedName>
        <fullName evidence="2">Uncharacterized protein</fullName>
    </submittedName>
</protein>
<reference evidence="2" key="1">
    <citation type="journal article" date="2009" name="Rice">
        <title>De Novo Next Generation Sequencing of Plant Genomes.</title>
        <authorList>
            <person name="Rounsley S."/>
            <person name="Marri P.R."/>
            <person name="Yu Y."/>
            <person name="He R."/>
            <person name="Sisneros N."/>
            <person name="Goicoechea J.L."/>
            <person name="Lee S.J."/>
            <person name="Angelova A."/>
            <person name="Kudrna D."/>
            <person name="Luo M."/>
            <person name="Affourtit J."/>
            <person name="Desany B."/>
            <person name="Knight J."/>
            <person name="Niazi F."/>
            <person name="Egholm M."/>
            <person name="Wing R.A."/>
        </authorList>
    </citation>
    <scope>NUCLEOTIDE SEQUENCE [LARGE SCALE GENOMIC DNA]</scope>
    <source>
        <strain evidence="2">cv. IRGC 105608</strain>
    </source>
</reference>
<evidence type="ECO:0000256" key="1">
    <source>
        <dbReference type="SAM" id="Phobius"/>
    </source>
</evidence>
<sequence length="108" mass="11076">MADVQSGGGGGITVTAVAERDGESGYGAAVFFACLTGALIAIGVLMVLYYRSHHGHGGLAVFLLVLSVFVFLSVCFCCIGLVQLAIHGSLPLEEDRVAAAVDHPLDAV</sequence>
<keyword evidence="1" id="KW-0472">Membrane</keyword>
<evidence type="ECO:0000313" key="3">
    <source>
        <dbReference type="Proteomes" id="UP000026960"/>
    </source>
</evidence>
<feature type="transmembrane region" description="Helical" evidence="1">
    <location>
        <begin position="61"/>
        <end position="86"/>
    </location>
</feature>
<reference evidence="2" key="2">
    <citation type="submission" date="2015-03" db="UniProtKB">
        <authorList>
            <consortium name="EnsemblPlants"/>
        </authorList>
    </citation>
    <scope>IDENTIFICATION</scope>
</reference>
<evidence type="ECO:0000313" key="2">
    <source>
        <dbReference type="EnsemblPlants" id="OBART01G44800.1"/>
    </source>
</evidence>
<dbReference type="EnsemblPlants" id="OBART01G44800.1">
    <property type="protein sequence ID" value="OBART01G44800.1"/>
    <property type="gene ID" value="OBART01G44800"/>
</dbReference>
<dbReference type="PaxDb" id="65489-OBART01G44800.1"/>
<proteinExistence type="predicted"/>
<keyword evidence="1" id="KW-1133">Transmembrane helix</keyword>
<feature type="transmembrane region" description="Helical" evidence="1">
    <location>
        <begin position="26"/>
        <end position="49"/>
    </location>
</feature>
<dbReference type="AlphaFoldDB" id="A0A0D3EZ06"/>
<dbReference type="Proteomes" id="UP000026960">
    <property type="component" value="Chromosome 1"/>
</dbReference>
<keyword evidence="1" id="KW-0812">Transmembrane</keyword>